<reference evidence="2 3" key="1">
    <citation type="submission" date="2020-07" db="EMBL/GenBank/DDBJ databases">
        <title>Sequencing the genomes of 1000 actinobacteria strains.</title>
        <authorList>
            <person name="Klenk H.-P."/>
        </authorList>
    </citation>
    <scope>NUCLEOTIDE SEQUENCE [LARGE SCALE GENOMIC DNA]</scope>
    <source>
        <strain evidence="2 3">DSM 22185</strain>
    </source>
</reference>
<feature type="transmembrane region" description="Helical" evidence="1">
    <location>
        <begin position="222"/>
        <end position="243"/>
    </location>
</feature>
<keyword evidence="1" id="KW-0812">Transmembrane</keyword>
<keyword evidence="3" id="KW-1185">Reference proteome</keyword>
<keyword evidence="1" id="KW-0472">Membrane</keyword>
<feature type="transmembrane region" description="Helical" evidence="1">
    <location>
        <begin position="258"/>
        <end position="279"/>
    </location>
</feature>
<gene>
    <name evidence="2" type="ORF">BKA02_000721</name>
</gene>
<dbReference type="AlphaFoldDB" id="A0A7Y9ETP3"/>
<evidence type="ECO:0000313" key="2">
    <source>
        <dbReference type="EMBL" id="NYD53666.1"/>
    </source>
</evidence>
<keyword evidence="1" id="KW-1133">Transmembrane helix</keyword>
<name>A0A7Y9ETP3_9MICO</name>
<organism evidence="2 3">
    <name type="scientific">Microbacterium pseudoresistens</name>
    <dbReference type="NCBI Taxonomy" id="640634"/>
    <lineage>
        <taxon>Bacteria</taxon>
        <taxon>Bacillati</taxon>
        <taxon>Actinomycetota</taxon>
        <taxon>Actinomycetes</taxon>
        <taxon>Micrococcales</taxon>
        <taxon>Microbacteriaceae</taxon>
        <taxon>Microbacterium</taxon>
    </lineage>
</organism>
<feature type="transmembrane region" description="Helical" evidence="1">
    <location>
        <begin position="189"/>
        <end position="215"/>
    </location>
</feature>
<feature type="transmembrane region" description="Helical" evidence="1">
    <location>
        <begin position="74"/>
        <end position="95"/>
    </location>
</feature>
<evidence type="ECO:0000313" key="3">
    <source>
        <dbReference type="Proteomes" id="UP000552045"/>
    </source>
</evidence>
<proteinExistence type="predicted"/>
<protein>
    <submittedName>
        <fullName evidence="2">Uncharacterized protein</fullName>
    </submittedName>
</protein>
<dbReference type="RefSeq" id="WP_179431396.1">
    <property type="nucleotide sequence ID" value="NZ_BAABLC010000005.1"/>
</dbReference>
<evidence type="ECO:0000256" key="1">
    <source>
        <dbReference type="SAM" id="Phobius"/>
    </source>
</evidence>
<dbReference type="Proteomes" id="UP000552045">
    <property type="component" value="Unassembled WGS sequence"/>
</dbReference>
<dbReference type="EMBL" id="JACCBH010000001">
    <property type="protein sequence ID" value="NYD53666.1"/>
    <property type="molecule type" value="Genomic_DNA"/>
</dbReference>
<comment type="caution">
    <text evidence="2">The sequence shown here is derived from an EMBL/GenBank/DDBJ whole genome shotgun (WGS) entry which is preliminary data.</text>
</comment>
<feature type="transmembrane region" description="Helical" evidence="1">
    <location>
        <begin position="12"/>
        <end position="34"/>
    </location>
</feature>
<feature type="transmembrane region" description="Helical" evidence="1">
    <location>
        <begin position="142"/>
        <end position="163"/>
    </location>
</feature>
<accession>A0A7Y9ETP3</accession>
<feature type="transmembrane region" description="Helical" evidence="1">
    <location>
        <begin position="46"/>
        <end position="67"/>
    </location>
</feature>
<feature type="transmembrane region" description="Helical" evidence="1">
    <location>
        <begin position="101"/>
        <end position="121"/>
    </location>
</feature>
<feature type="transmembrane region" description="Helical" evidence="1">
    <location>
        <begin position="288"/>
        <end position="313"/>
    </location>
</feature>
<sequence>MAVSEGMRRTAWAPVVAGTASGAIATVAVTTHIYEGNWYAPLIMGGAPGLVVGALAALLCLASAALLAARPLAIVTSFLSSLLLLALPFGLLSRWSLPMSAVFAGVVVFSVASFWVAAALFGGRSARMAVSEGMRRRRGEAITVLVIGGLCIPIAMTSAIGMLREQLHLRCSYLTMGDPTGDWVCADGIGYIGAGVALLLLSGLPVLIAFFVVLATDDSPRVLAALAPLPVVLVVASTALFTLTRGDAVPAGESWPGIWWAAVGIAGLLAILGVVALAIPTPGPRRRVLIVAGTALLLTAAVMQPGLAGAALATGTILGAQALRAARAPAVSPVPEGTPAPNRP</sequence>